<dbReference type="Pfam" id="PF03934">
    <property type="entry name" value="T2SSK"/>
    <property type="match status" value="1"/>
</dbReference>
<evidence type="ECO:0000256" key="6">
    <source>
        <dbReference type="ARBA" id="ARBA00022692"/>
    </source>
</evidence>
<proteinExistence type="inferred from homology"/>
<dbReference type="InterPro" id="IPR045584">
    <property type="entry name" value="Pilin-like"/>
</dbReference>
<dbReference type="OrthoDB" id="9788973at2"/>
<name>A0A432ZEE7_9GAMM</name>
<evidence type="ECO:0000256" key="2">
    <source>
        <dbReference type="ARBA" id="ARBA00007246"/>
    </source>
</evidence>
<protein>
    <recommendedName>
        <fullName evidence="10">Type II secretion system protein K</fullName>
    </recommendedName>
</protein>
<keyword evidence="6" id="KW-0812">Transmembrane</keyword>
<dbReference type="InterPro" id="IPR005628">
    <property type="entry name" value="GspK"/>
</dbReference>
<evidence type="ECO:0000313" key="13">
    <source>
        <dbReference type="EMBL" id="RUO76274.1"/>
    </source>
</evidence>
<dbReference type="SUPFAM" id="SSF54523">
    <property type="entry name" value="Pili subunits"/>
    <property type="match status" value="1"/>
</dbReference>
<evidence type="ECO:0000259" key="12">
    <source>
        <dbReference type="Pfam" id="PF21687"/>
    </source>
</evidence>
<comment type="caution">
    <text evidence="13">The sequence shown here is derived from an EMBL/GenBank/DDBJ whole genome shotgun (WGS) entry which is preliminary data.</text>
</comment>
<dbReference type="Gene3D" id="1.10.40.60">
    <property type="entry name" value="EpsJ-like"/>
    <property type="match status" value="2"/>
</dbReference>
<evidence type="ECO:0000256" key="3">
    <source>
        <dbReference type="ARBA" id="ARBA00022448"/>
    </source>
</evidence>
<evidence type="ECO:0000259" key="11">
    <source>
        <dbReference type="Pfam" id="PF03934"/>
    </source>
</evidence>
<organism evidence="13 14">
    <name type="scientific">Idiomarina seosinensis</name>
    <dbReference type="NCBI Taxonomy" id="281739"/>
    <lineage>
        <taxon>Bacteria</taxon>
        <taxon>Pseudomonadati</taxon>
        <taxon>Pseudomonadota</taxon>
        <taxon>Gammaproteobacteria</taxon>
        <taxon>Alteromonadales</taxon>
        <taxon>Idiomarinaceae</taxon>
        <taxon>Idiomarina</taxon>
    </lineage>
</organism>
<dbReference type="SUPFAM" id="SSF158544">
    <property type="entry name" value="GspK insert domain-like"/>
    <property type="match status" value="2"/>
</dbReference>
<keyword evidence="4 10" id="KW-1003">Cell membrane</keyword>
<keyword evidence="14" id="KW-1185">Reference proteome</keyword>
<dbReference type="AlphaFoldDB" id="A0A432ZEE7"/>
<dbReference type="InterPro" id="IPR038072">
    <property type="entry name" value="GspK_central_sf"/>
</dbReference>
<accession>A0A432ZEE7</accession>
<feature type="domain" description="T2SS protein K first SAM-like" evidence="12">
    <location>
        <begin position="108"/>
        <end position="216"/>
    </location>
</feature>
<feature type="domain" description="T2SS protein K second SAM-like" evidence="11">
    <location>
        <begin position="222"/>
        <end position="278"/>
    </location>
</feature>
<comment type="similarity">
    <text evidence="2 10">Belongs to the GSP K family.</text>
</comment>
<dbReference type="InterPro" id="IPR049179">
    <property type="entry name" value="T2SSK_SAM-like_2nd"/>
</dbReference>
<reference evidence="13 14" key="1">
    <citation type="journal article" date="2011" name="Front. Microbiol.">
        <title>Genomic signatures of strain selection and enhancement in Bacillus atrophaeus var. globigii, a historical biowarfare simulant.</title>
        <authorList>
            <person name="Gibbons H.S."/>
            <person name="Broomall S.M."/>
            <person name="McNew L.A."/>
            <person name="Daligault H."/>
            <person name="Chapman C."/>
            <person name="Bruce D."/>
            <person name="Karavis M."/>
            <person name="Krepps M."/>
            <person name="McGregor P.A."/>
            <person name="Hong C."/>
            <person name="Park K.H."/>
            <person name="Akmal A."/>
            <person name="Feldman A."/>
            <person name="Lin J.S."/>
            <person name="Chang W.E."/>
            <person name="Higgs B.W."/>
            <person name="Demirev P."/>
            <person name="Lindquist J."/>
            <person name="Liem A."/>
            <person name="Fochler E."/>
            <person name="Read T.D."/>
            <person name="Tapia R."/>
            <person name="Johnson S."/>
            <person name="Bishop-Lilly K.A."/>
            <person name="Detter C."/>
            <person name="Han C."/>
            <person name="Sozhamannan S."/>
            <person name="Rosenzweig C.N."/>
            <person name="Skowronski E.W."/>
        </authorList>
    </citation>
    <scope>NUCLEOTIDE SEQUENCE [LARGE SCALE GENOMIC DNA]</scope>
    <source>
        <strain evidence="13 14">CL-SP19</strain>
    </source>
</reference>
<dbReference type="EMBL" id="PIQF01000002">
    <property type="protein sequence ID" value="RUO76274.1"/>
    <property type="molecule type" value="Genomic_DNA"/>
</dbReference>
<evidence type="ECO:0000256" key="9">
    <source>
        <dbReference type="ARBA" id="ARBA00023136"/>
    </source>
</evidence>
<comment type="subcellular location">
    <subcellularLocation>
        <location evidence="1 10">Cell inner membrane</location>
    </subcellularLocation>
</comment>
<dbReference type="GO" id="GO:0005886">
    <property type="term" value="C:plasma membrane"/>
    <property type="evidence" value="ECO:0007669"/>
    <property type="project" value="UniProtKB-SubCell"/>
</dbReference>
<dbReference type="Gene3D" id="3.30.1300.30">
    <property type="entry name" value="GSPII I/J protein-like"/>
    <property type="match status" value="1"/>
</dbReference>
<gene>
    <name evidence="13" type="ORF">CWI81_06540</name>
</gene>
<keyword evidence="7" id="KW-0653">Protein transport</keyword>
<dbReference type="Proteomes" id="UP000287908">
    <property type="component" value="Unassembled WGS sequence"/>
</dbReference>
<dbReference type="PIRSF" id="PIRSF002786">
    <property type="entry name" value="XcpX"/>
    <property type="match status" value="1"/>
</dbReference>
<keyword evidence="9 10" id="KW-0472">Membrane</keyword>
<evidence type="ECO:0000256" key="10">
    <source>
        <dbReference type="PIRNR" id="PIRNR002786"/>
    </source>
</evidence>
<dbReference type="PANTHER" id="PTHR38831">
    <property type="entry name" value="TYPE II SECRETION SYSTEM PROTEIN K"/>
    <property type="match status" value="1"/>
</dbReference>
<dbReference type="PANTHER" id="PTHR38831:SF1">
    <property type="entry name" value="TYPE II SECRETION SYSTEM PROTEIN K-RELATED"/>
    <property type="match status" value="1"/>
</dbReference>
<keyword evidence="5 10" id="KW-0997">Cell inner membrane</keyword>
<dbReference type="Pfam" id="PF21687">
    <property type="entry name" value="T2SSK_1st"/>
    <property type="match status" value="1"/>
</dbReference>
<evidence type="ECO:0000256" key="4">
    <source>
        <dbReference type="ARBA" id="ARBA00022475"/>
    </source>
</evidence>
<dbReference type="InterPro" id="IPR049031">
    <property type="entry name" value="T2SSK_SAM-like_1st"/>
</dbReference>
<evidence type="ECO:0000256" key="8">
    <source>
        <dbReference type="ARBA" id="ARBA00022989"/>
    </source>
</evidence>
<evidence type="ECO:0000313" key="14">
    <source>
        <dbReference type="Proteomes" id="UP000287908"/>
    </source>
</evidence>
<dbReference type="NCBIfam" id="NF037980">
    <property type="entry name" value="T2SS_GspK"/>
    <property type="match status" value="1"/>
</dbReference>
<keyword evidence="3 10" id="KW-0813">Transport</keyword>
<keyword evidence="8" id="KW-1133">Transmembrane helix</keyword>
<sequence length="328" mass="35765">MMMKAKQHKQHGAALITVLLVVAIVSVVAVQLGTQLQNHVSRSSSAYQAEQSYWMWLSAEEVLSEVLTQELDANDGIPHLKQAWATETGPFQLAGGGQLSAAVRDLHSCFNANSLAGGEQDESLKELRIKQFTALMVALDIDAYQAQRLAHALSDFVDSDLKLSAQGAEDADYESLPLPYQTANSGLLDISELRLIRGFSAEIVDKIRPLVCVIPNNQELTININTIDLDNAELLVGMTQGNMSVSAAEDVLRGRPEKGYEEISTVLSEGSLGSLKTETEGGLSELTVNSQFFQLTAFLKWKDSEIQARSVLQLDGKHTTVIYRAMGD</sequence>
<evidence type="ECO:0000256" key="5">
    <source>
        <dbReference type="ARBA" id="ARBA00022519"/>
    </source>
</evidence>
<dbReference type="GO" id="GO:0009306">
    <property type="term" value="P:protein secretion"/>
    <property type="evidence" value="ECO:0007669"/>
    <property type="project" value="InterPro"/>
</dbReference>
<evidence type="ECO:0000256" key="7">
    <source>
        <dbReference type="ARBA" id="ARBA00022927"/>
    </source>
</evidence>
<evidence type="ECO:0000256" key="1">
    <source>
        <dbReference type="ARBA" id="ARBA00004533"/>
    </source>
</evidence>